<keyword evidence="5 11" id="KW-0812">Transmembrane</keyword>
<gene>
    <name evidence="16" type="ORF">D0911_04255</name>
</gene>
<reference evidence="16 17" key="1">
    <citation type="submission" date="2018-10" db="EMBL/GenBank/DDBJ databases">
        <title>Draft genome sequence of Zhongshania sp. DSW25-10.</title>
        <authorList>
            <person name="Oh J."/>
        </authorList>
    </citation>
    <scope>NUCLEOTIDE SEQUENCE [LARGE SCALE GENOMIC DNA]</scope>
    <source>
        <strain evidence="16 17">DSW25-10</strain>
    </source>
</reference>
<dbReference type="Pfam" id="PF07715">
    <property type="entry name" value="Plug"/>
    <property type="match status" value="1"/>
</dbReference>
<keyword evidence="17" id="KW-1185">Reference proteome</keyword>
<dbReference type="InterPro" id="IPR039426">
    <property type="entry name" value="TonB-dep_rcpt-like"/>
</dbReference>
<comment type="caution">
    <text evidence="16">The sequence shown here is derived from an EMBL/GenBank/DDBJ whole genome shotgun (WGS) entry which is preliminary data.</text>
</comment>
<feature type="domain" description="TonB-dependent receptor plug" evidence="15">
    <location>
        <begin position="59"/>
        <end position="164"/>
    </location>
</feature>
<proteinExistence type="inferred from homology"/>
<dbReference type="SUPFAM" id="SSF56935">
    <property type="entry name" value="Porins"/>
    <property type="match status" value="1"/>
</dbReference>
<dbReference type="RefSeq" id="WP_123181621.1">
    <property type="nucleotide sequence ID" value="NZ_RHGB01000003.1"/>
</dbReference>
<evidence type="ECO:0000256" key="7">
    <source>
        <dbReference type="ARBA" id="ARBA00023065"/>
    </source>
</evidence>
<evidence type="ECO:0000259" key="14">
    <source>
        <dbReference type="Pfam" id="PF00593"/>
    </source>
</evidence>
<evidence type="ECO:0000256" key="10">
    <source>
        <dbReference type="ARBA" id="ARBA00023237"/>
    </source>
</evidence>
<comment type="similarity">
    <text evidence="11 12">Belongs to the TonB-dependent receptor family.</text>
</comment>
<feature type="chain" id="PRO_5046641914" evidence="13">
    <location>
        <begin position="26"/>
        <end position="783"/>
    </location>
</feature>
<keyword evidence="3 11" id="KW-1134">Transmembrane beta strand</keyword>
<keyword evidence="8 12" id="KW-0798">TonB box</keyword>
<evidence type="ECO:0000256" key="3">
    <source>
        <dbReference type="ARBA" id="ARBA00022452"/>
    </source>
</evidence>
<feature type="signal peptide" evidence="13">
    <location>
        <begin position="1"/>
        <end position="25"/>
    </location>
</feature>
<dbReference type="EMBL" id="RHGB01000003">
    <property type="protein sequence ID" value="RNL66754.1"/>
    <property type="molecule type" value="Genomic_DNA"/>
</dbReference>
<dbReference type="PANTHER" id="PTHR32552:SF81">
    <property type="entry name" value="TONB-DEPENDENT OUTER MEMBRANE RECEPTOR"/>
    <property type="match status" value="1"/>
</dbReference>
<evidence type="ECO:0000259" key="15">
    <source>
        <dbReference type="Pfam" id="PF07715"/>
    </source>
</evidence>
<dbReference type="InterPro" id="IPR000531">
    <property type="entry name" value="Beta-barrel_TonB"/>
</dbReference>
<dbReference type="PANTHER" id="PTHR32552">
    <property type="entry name" value="FERRICHROME IRON RECEPTOR-RELATED"/>
    <property type="match status" value="1"/>
</dbReference>
<evidence type="ECO:0000256" key="12">
    <source>
        <dbReference type="RuleBase" id="RU003357"/>
    </source>
</evidence>
<evidence type="ECO:0000256" key="1">
    <source>
        <dbReference type="ARBA" id="ARBA00004571"/>
    </source>
</evidence>
<dbReference type="Gene3D" id="2.40.170.20">
    <property type="entry name" value="TonB-dependent receptor, beta-barrel domain"/>
    <property type="match status" value="1"/>
</dbReference>
<evidence type="ECO:0000313" key="17">
    <source>
        <dbReference type="Proteomes" id="UP000274695"/>
    </source>
</evidence>
<protein>
    <submittedName>
        <fullName evidence="16">TonB-dependent receptor</fullName>
    </submittedName>
</protein>
<keyword evidence="10 11" id="KW-0998">Cell outer membrane</keyword>
<evidence type="ECO:0000256" key="6">
    <source>
        <dbReference type="ARBA" id="ARBA00023004"/>
    </source>
</evidence>
<evidence type="ECO:0000256" key="4">
    <source>
        <dbReference type="ARBA" id="ARBA00022496"/>
    </source>
</evidence>
<keyword evidence="13" id="KW-0732">Signal</keyword>
<keyword evidence="6" id="KW-0408">Iron</keyword>
<dbReference type="Pfam" id="PF00593">
    <property type="entry name" value="TonB_dep_Rec_b-barrel"/>
    <property type="match status" value="1"/>
</dbReference>
<keyword evidence="7" id="KW-0406">Ion transport</keyword>
<evidence type="ECO:0000256" key="5">
    <source>
        <dbReference type="ARBA" id="ARBA00022692"/>
    </source>
</evidence>
<sequence>MLINKLAPSVLGCATLYFVSFPVFAQANEEPAELAKNKPRSRLIEEVMVTAQKREEAATDVPISIAAYSAEALDARGAFDTKSLPSITPAMTITEFGGFSFIFLRGVGSDAFVPSADPSITTYVDGIFVPSSQGFSTDFGGIERVEILKGPQGTLFGRNSTGGAINVVTKNPGQEFEANLQATLANYNEQRYKIYLNVPIGDSLAFSVDYLSKEYDHQYTHPDRDVLGQTNEESRIKLRWDALDNLAITLTYNYSEQESSGSSVSNNIDPSPVFSPVLGGPDDDNYVLETDFEGITVGHAEVMSAVIEWGLDPFDVKFIVADQTLYQDYTSYDFDGASAPVVSFDTYGQFTDAKSYELQFLSKPDGWLGDDFQWVLGGYYLEGEGGFEEIYLRPARSVVEYATEGLLQLPTGLLDLLSPILDPLNTAGEVNLLARGAVGTESTSVYGQTTWYMTDSVELTLGARYTDEDRFLTYADTSAFLTAPNANRGRNARPVPLVDLEALSFPLQQTTDENISVRSAISYTPTDNQRFYISYATGYKSATYNVINIYQPPSVVKPEVVKSFELGMKSQYFDDALQLNAAIFRNEITDKQVGFVSLISGGAVALLNAEQASIDGIEFDLTWVPFLESNPGFVVTANGAYLETQYDEYSEGRGFSEETGLYQSGQDFSGNRIERTPEFSGGLGLSQTLELGNDSELEIGADVYYSGQYYFTAENKDSMSQDDYMLTNARVSYLYIPWGVRITAYGNNIFDEKHYVSLFETDFGILSTRAYPARYGLTMEVKY</sequence>
<dbReference type="InterPro" id="IPR036942">
    <property type="entry name" value="Beta-barrel_TonB_sf"/>
</dbReference>
<keyword evidence="4" id="KW-0410">Iron transport</keyword>
<feature type="domain" description="TonB-dependent receptor-like beta-barrel" evidence="14">
    <location>
        <begin position="209"/>
        <end position="749"/>
    </location>
</feature>
<evidence type="ECO:0000256" key="11">
    <source>
        <dbReference type="PROSITE-ProRule" id="PRU01360"/>
    </source>
</evidence>
<dbReference type="Proteomes" id="UP000274695">
    <property type="component" value="Unassembled WGS sequence"/>
</dbReference>
<evidence type="ECO:0000256" key="2">
    <source>
        <dbReference type="ARBA" id="ARBA00022448"/>
    </source>
</evidence>
<dbReference type="PROSITE" id="PS52016">
    <property type="entry name" value="TONB_DEPENDENT_REC_3"/>
    <property type="match status" value="1"/>
</dbReference>
<evidence type="ECO:0000256" key="8">
    <source>
        <dbReference type="ARBA" id="ARBA00023077"/>
    </source>
</evidence>
<keyword evidence="2 11" id="KW-0813">Transport</keyword>
<keyword evidence="9 11" id="KW-0472">Membrane</keyword>
<comment type="subcellular location">
    <subcellularLocation>
        <location evidence="1 11">Cell outer membrane</location>
        <topology evidence="1 11">Multi-pass membrane protein</topology>
    </subcellularLocation>
</comment>
<evidence type="ECO:0000313" key="16">
    <source>
        <dbReference type="EMBL" id="RNL66754.1"/>
    </source>
</evidence>
<dbReference type="InterPro" id="IPR012910">
    <property type="entry name" value="Plug_dom"/>
</dbReference>
<keyword evidence="16" id="KW-0675">Receptor</keyword>
<accession>A0ABX9W5Q4</accession>
<organism evidence="16 17">
    <name type="scientific">Zhongshania marina</name>
    <dbReference type="NCBI Taxonomy" id="2304603"/>
    <lineage>
        <taxon>Bacteria</taxon>
        <taxon>Pseudomonadati</taxon>
        <taxon>Pseudomonadota</taxon>
        <taxon>Gammaproteobacteria</taxon>
        <taxon>Cellvibrionales</taxon>
        <taxon>Spongiibacteraceae</taxon>
        <taxon>Zhongshania</taxon>
    </lineage>
</organism>
<evidence type="ECO:0000256" key="13">
    <source>
        <dbReference type="SAM" id="SignalP"/>
    </source>
</evidence>
<evidence type="ECO:0000256" key="9">
    <source>
        <dbReference type="ARBA" id="ARBA00023136"/>
    </source>
</evidence>
<name>A0ABX9W5Q4_9GAMM</name>